<dbReference type="GO" id="GO:0030126">
    <property type="term" value="C:COPI vesicle coat"/>
    <property type="evidence" value="ECO:0007669"/>
    <property type="project" value="TreeGrafter"/>
</dbReference>
<comment type="subunit">
    <text evidence="4">Oligomeric complex that consists of at least the alpha, beta, beta', gamma, delta, epsilon and zeta subunits.</text>
</comment>
<dbReference type="Gene3D" id="1.25.40.10">
    <property type="entry name" value="Tetratricopeptide repeat domain"/>
    <property type="match status" value="1"/>
</dbReference>
<dbReference type="InterPro" id="IPR006822">
    <property type="entry name" value="Coatomer_esu"/>
</dbReference>
<dbReference type="GO" id="GO:0006891">
    <property type="term" value="P:intra-Golgi vesicle-mediated transport"/>
    <property type="evidence" value="ECO:0007669"/>
    <property type="project" value="TreeGrafter"/>
</dbReference>
<dbReference type="GO" id="GO:0006888">
    <property type="term" value="P:endoplasmic reticulum to Golgi vesicle-mediated transport"/>
    <property type="evidence" value="ECO:0007669"/>
    <property type="project" value="TreeGrafter"/>
</dbReference>
<dbReference type="Pfam" id="PF04733">
    <property type="entry name" value="Coatomer_E"/>
    <property type="match status" value="1"/>
</dbReference>
<keyword evidence="6" id="KW-0813">Transport</keyword>
<dbReference type="AlphaFoldDB" id="A0A1B6EZB7"/>
<evidence type="ECO:0000256" key="10">
    <source>
        <dbReference type="ARBA" id="ARBA00023034"/>
    </source>
</evidence>
<keyword evidence="11" id="KW-0472">Membrane</keyword>
<evidence type="ECO:0000256" key="6">
    <source>
        <dbReference type="ARBA" id="ARBA00022448"/>
    </source>
</evidence>
<comment type="function">
    <text evidence="13">The coatomer is a cytosolic protein complex that binds to dilysine motifs and reversibly associates with Golgi non-clathrin-coated vesicles, which further mediate biosynthetic protein transport from the ER, via the Golgi up to the trans Golgi network. The coatomer complex is required for budding from Golgi membranes, and is essential for the retrograde Golgi-to-ER transport of dilysine-tagged proteins.</text>
</comment>
<reference evidence="15" key="1">
    <citation type="submission" date="2015-11" db="EMBL/GenBank/DDBJ databases">
        <title>De novo transcriptome assembly of four potential Pierce s Disease insect vectors from Arizona vineyards.</title>
        <authorList>
            <person name="Tassone E.E."/>
        </authorList>
    </citation>
    <scope>NUCLEOTIDE SEQUENCE</scope>
</reference>
<evidence type="ECO:0000256" key="8">
    <source>
        <dbReference type="ARBA" id="ARBA00022892"/>
    </source>
</evidence>
<gene>
    <name evidence="15" type="ORF">g.12235</name>
    <name evidence="16" type="ORF">g.12236</name>
</gene>
<keyword evidence="7" id="KW-0963">Cytoplasm</keyword>
<dbReference type="PIRSF" id="PIRSF016478">
    <property type="entry name" value="Coatomer_esu"/>
    <property type="match status" value="1"/>
</dbReference>
<evidence type="ECO:0000256" key="1">
    <source>
        <dbReference type="ARBA" id="ARBA00004255"/>
    </source>
</evidence>
<proteinExistence type="inferred from homology"/>
<feature type="non-terminal residue" evidence="15">
    <location>
        <position position="1"/>
    </location>
</feature>
<dbReference type="PANTHER" id="PTHR10805:SF0">
    <property type="entry name" value="COATOMER SUBUNIT EPSILON"/>
    <property type="match status" value="1"/>
</dbReference>
<keyword evidence="10" id="KW-0333">Golgi apparatus</keyword>
<keyword evidence="8" id="KW-0931">ER-Golgi transport</keyword>
<evidence type="ECO:0000256" key="13">
    <source>
        <dbReference type="ARBA" id="ARBA00025582"/>
    </source>
</evidence>
<dbReference type="InterPro" id="IPR011990">
    <property type="entry name" value="TPR-like_helical_dom_sf"/>
</dbReference>
<dbReference type="GO" id="GO:0015031">
    <property type="term" value="P:protein transport"/>
    <property type="evidence" value="ECO:0007669"/>
    <property type="project" value="UniProtKB-KW"/>
</dbReference>
<name>A0A1B6EZB7_9HEMI</name>
<sequence length="318" mass="36072">LYACISNLAILKCSTMAVPRQQPAVDELFDIKNSFYTGSFQQTINEAQKIKPSTTELQVERDIILYRAYIAQRKYRVVLDEIHGASPPELRPLKLLADYLANSNKRDAIVESVKEQLSGSADISNHTFVIVAATIFCNESNYEAALRVLHQDDNLESSAMNIQIFLQMDRVDLARKELKAMQEKDEDATLTQLAQAWVNIAMGGEKLQDAYYIFQELIDKYGSTPMLLNAQAVCLISQGRHEEAETALQEVLDKDSNLPDTLVNMIVLTRHLGKPIEVGNRYLAQLKDSHVDHQFVKDYRLKEAEFERLSRQYSKVAA</sequence>
<dbReference type="GO" id="GO:0006890">
    <property type="term" value="P:retrograde vesicle-mediated transport, Golgi to endoplasmic reticulum"/>
    <property type="evidence" value="ECO:0007669"/>
    <property type="project" value="InterPro"/>
</dbReference>
<dbReference type="EMBL" id="GECZ01026796">
    <property type="protein sequence ID" value="JAS42973.1"/>
    <property type="molecule type" value="Transcribed_RNA"/>
</dbReference>
<dbReference type="FunFam" id="1.25.40.10:FF:000140">
    <property type="entry name" value="Coatomer subunit epsilon"/>
    <property type="match status" value="1"/>
</dbReference>
<evidence type="ECO:0000256" key="2">
    <source>
        <dbReference type="ARBA" id="ARBA00004347"/>
    </source>
</evidence>
<evidence type="ECO:0000313" key="16">
    <source>
        <dbReference type="EMBL" id="JAS68430.1"/>
    </source>
</evidence>
<dbReference type="SUPFAM" id="SSF48452">
    <property type="entry name" value="TPR-like"/>
    <property type="match status" value="1"/>
</dbReference>
<keyword evidence="9" id="KW-0653">Protein transport</keyword>
<evidence type="ECO:0000256" key="14">
    <source>
        <dbReference type="ARBA" id="ARBA00031602"/>
    </source>
</evidence>
<dbReference type="GO" id="GO:0000139">
    <property type="term" value="C:Golgi membrane"/>
    <property type="evidence" value="ECO:0007669"/>
    <property type="project" value="UniProtKB-SubCell"/>
</dbReference>
<evidence type="ECO:0000256" key="4">
    <source>
        <dbReference type="ARBA" id="ARBA00011775"/>
    </source>
</evidence>
<accession>A0A1B6EZB7</accession>
<evidence type="ECO:0000256" key="11">
    <source>
        <dbReference type="ARBA" id="ARBA00023136"/>
    </source>
</evidence>
<protein>
    <recommendedName>
        <fullName evidence="5">Coatomer subunit epsilon</fullName>
    </recommendedName>
    <alternativeName>
        <fullName evidence="14">Epsilon-coat protein</fullName>
    </alternativeName>
</protein>
<evidence type="ECO:0000313" key="15">
    <source>
        <dbReference type="EMBL" id="JAS42973.1"/>
    </source>
</evidence>
<evidence type="ECO:0000256" key="3">
    <source>
        <dbReference type="ARBA" id="ARBA00008827"/>
    </source>
</evidence>
<dbReference type="GO" id="GO:0005198">
    <property type="term" value="F:structural molecule activity"/>
    <property type="evidence" value="ECO:0007669"/>
    <property type="project" value="InterPro"/>
</dbReference>
<evidence type="ECO:0000256" key="12">
    <source>
        <dbReference type="ARBA" id="ARBA00023329"/>
    </source>
</evidence>
<evidence type="ECO:0000256" key="7">
    <source>
        <dbReference type="ARBA" id="ARBA00022490"/>
    </source>
</evidence>
<organism evidence="15">
    <name type="scientific">Cuerna arida</name>
    <dbReference type="NCBI Taxonomy" id="1464854"/>
    <lineage>
        <taxon>Eukaryota</taxon>
        <taxon>Metazoa</taxon>
        <taxon>Ecdysozoa</taxon>
        <taxon>Arthropoda</taxon>
        <taxon>Hexapoda</taxon>
        <taxon>Insecta</taxon>
        <taxon>Pterygota</taxon>
        <taxon>Neoptera</taxon>
        <taxon>Paraneoptera</taxon>
        <taxon>Hemiptera</taxon>
        <taxon>Auchenorrhyncha</taxon>
        <taxon>Membracoidea</taxon>
        <taxon>Cicadellidae</taxon>
        <taxon>Cicadellinae</taxon>
        <taxon>Proconiini</taxon>
        <taxon>Cuerna</taxon>
    </lineage>
</organism>
<dbReference type="PANTHER" id="PTHR10805">
    <property type="entry name" value="COATOMER SUBUNIT EPSILON"/>
    <property type="match status" value="1"/>
</dbReference>
<evidence type="ECO:0000256" key="9">
    <source>
        <dbReference type="ARBA" id="ARBA00022927"/>
    </source>
</evidence>
<keyword evidence="12" id="KW-0968">Cytoplasmic vesicle</keyword>
<comment type="subcellular location">
    <subcellularLocation>
        <location evidence="2">Cytoplasmic vesicle</location>
        <location evidence="2">COPI-coated vesicle membrane</location>
        <topology evidence="2">Peripheral membrane protein</topology>
        <orientation evidence="2">Cytoplasmic side</orientation>
    </subcellularLocation>
    <subcellularLocation>
        <location evidence="1">Golgi apparatus membrane</location>
        <topology evidence="1">Peripheral membrane protein</topology>
        <orientation evidence="1">Cytoplasmic side</orientation>
    </subcellularLocation>
</comment>
<comment type="similarity">
    <text evidence="3">Belongs to the COPE family.</text>
</comment>
<dbReference type="EMBL" id="GECZ01001339">
    <property type="protein sequence ID" value="JAS68430.1"/>
    <property type="molecule type" value="Transcribed_RNA"/>
</dbReference>
<evidence type="ECO:0000256" key="5">
    <source>
        <dbReference type="ARBA" id="ARBA00015828"/>
    </source>
</evidence>